<name>A0A0C9N8I7_SPHPI</name>
<dbReference type="Proteomes" id="UP000032025">
    <property type="component" value="Unassembled WGS sequence"/>
</dbReference>
<dbReference type="GeneID" id="78526356"/>
<dbReference type="InterPro" id="IPR006522">
    <property type="entry name" value="Phage_virion_morphogenesis"/>
</dbReference>
<dbReference type="EMBL" id="BBJS01000010">
    <property type="protein sequence ID" value="GAN12472.1"/>
    <property type="molecule type" value="Genomic_DNA"/>
</dbReference>
<dbReference type="AlphaFoldDB" id="A0A0C9N8I7"/>
<dbReference type="RefSeq" id="WP_042468464.1">
    <property type="nucleotide sequence ID" value="NZ_BBJS01000010.1"/>
</dbReference>
<evidence type="ECO:0000313" key="2">
    <source>
        <dbReference type="EMBL" id="GAN12472.1"/>
    </source>
</evidence>
<feature type="region of interest" description="Disordered" evidence="1">
    <location>
        <begin position="37"/>
        <end position="62"/>
    </location>
</feature>
<sequence length="221" mass="25156">MSDDFAPIEQLAGNLLRSLSSAERRSLLRKMARALRATQSERIGRQENPDGSRYTPRRPRREQRPGNYAVKFLYPKGDANPRLVFMKSWVRQGPLITGFDAEAGAIRSFFWDKVDRWLPVEPEDQNKGAGKFRRRGNIRRQAMFRKLRSGRFLRADATDSEAWIGFTGRASLVAEVHQLGKMDAPKQGGRQIRYAQRGLVGLTERERAMAIDMLLDHVAGG</sequence>
<accession>A0A0C9N8I7</accession>
<keyword evidence="3" id="KW-1185">Reference proteome</keyword>
<proteinExistence type="predicted"/>
<gene>
    <name evidence="2" type="ORF">SP6_10_00520</name>
</gene>
<reference evidence="2 3" key="1">
    <citation type="submission" date="2014-08" db="EMBL/GenBank/DDBJ databases">
        <title>Whole genome shotgun sequence of Sphingomonas paucimobilis NBRC 13935.</title>
        <authorList>
            <person name="Hosoyama A."/>
            <person name="Hashimoto M."/>
            <person name="Hosoyama Y."/>
            <person name="Noguchi M."/>
            <person name="Uohara A."/>
            <person name="Ohji S."/>
            <person name="Katano-Makiyama Y."/>
            <person name="Ichikawa N."/>
            <person name="Kimura A."/>
            <person name="Yamazoe A."/>
            <person name="Fujita N."/>
        </authorList>
    </citation>
    <scope>NUCLEOTIDE SEQUENCE [LARGE SCALE GENOMIC DNA]</scope>
    <source>
        <strain evidence="2 3">NBRC 13935</strain>
    </source>
</reference>
<evidence type="ECO:0000313" key="3">
    <source>
        <dbReference type="Proteomes" id="UP000032025"/>
    </source>
</evidence>
<dbReference type="Pfam" id="PF05069">
    <property type="entry name" value="Phage_tail_S"/>
    <property type="match status" value="2"/>
</dbReference>
<protein>
    <submittedName>
        <fullName evidence="2">DNA, contig: SP610</fullName>
    </submittedName>
</protein>
<organism evidence="2 3">
    <name type="scientific">Sphingomonas paucimobilis NBRC 13935</name>
    <dbReference type="NCBI Taxonomy" id="1219050"/>
    <lineage>
        <taxon>Bacteria</taxon>
        <taxon>Pseudomonadati</taxon>
        <taxon>Pseudomonadota</taxon>
        <taxon>Alphaproteobacteria</taxon>
        <taxon>Sphingomonadales</taxon>
        <taxon>Sphingomonadaceae</taxon>
        <taxon>Sphingomonas</taxon>
    </lineage>
</organism>
<dbReference type="NCBIfam" id="TIGR01635">
    <property type="entry name" value="tail_comp_S"/>
    <property type="match status" value="1"/>
</dbReference>
<evidence type="ECO:0000256" key="1">
    <source>
        <dbReference type="SAM" id="MobiDB-lite"/>
    </source>
</evidence>
<comment type="caution">
    <text evidence="2">The sequence shown here is derived from an EMBL/GenBank/DDBJ whole genome shotgun (WGS) entry which is preliminary data.</text>
</comment>